<gene>
    <name evidence="1" type="ORF">C8F04DRAFT_1076184</name>
</gene>
<reference evidence="1" key="1">
    <citation type="submission" date="2023-03" db="EMBL/GenBank/DDBJ databases">
        <title>Massive genome expansion in bonnet fungi (Mycena s.s.) driven by repeated elements and novel gene families across ecological guilds.</title>
        <authorList>
            <consortium name="Lawrence Berkeley National Laboratory"/>
            <person name="Harder C.B."/>
            <person name="Miyauchi S."/>
            <person name="Viragh M."/>
            <person name="Kuo A."/>
            <person name="Thoen E."/>
            <person name="Andreopoulos B."/>
            <person name="Lu D."/>
            <person name="Skrede I."/>
            <person name="Drula E."/>
            <person name="Henrissat B."/>
            <person name="Morin E."/>
            <person name="Kohler A."/>
            <person name="Barry K."/>
            <person name="LaButti K."/>
            <person name="Morin E."/>
            <person name="Salamov A."/>
            <person name="Lipzen A."/>
            <person name="Mereny Z."/>
            <person name="Hegedus B."/>
            <person name="Baldrian P."/>
            <person name="Stursova M."/>
            <person name="Weitz H."/>
            <person name="Taylor A."/>
            <person name="Grigoriev I.V."/>
            <person name="Nagy L.G."/>
            <person name="Martin F."/>
            <person name="Kauserud H."/>
        </authorList>
    </citation>
    <scope>NUCLEOTIDE SEQUENCE</scope>
    <source>
        <strain evidence="1">CBHHK200</strain>
    </source>
</reference>
<dbReference type="AlphaFoldDB" id="A0AAD6TBB6"/>
<name>A0AAD6TBB6_9AGAR</name>
<protein>
    <submittedName>
        <fullName evidence="1">Uncharacterized protein</fullName>
    </submittedName>
</protein>
<comment type="caution">
    <text evidence="1">The sequence shown here is derived from an EMBL/GenBank/DDBJ whole genome shotgun (WGS) entry which is preliminary data.</text>
</comment>
<dbReference type="Proteomes" id="UP001218188">
    <property type="component" value="Unassembled WGS sequence"/>
</dbReference>
<proteinExistence type="predicted"/>
<evidence type="ECO:0000313" key="2">
    <source>
        <dbReference type="Proteomes" id="UP001218188"/>
    </source>
</evidence>
<organism evidence="1 2">
    <name type="scientific">Mycena alexandri</name>
    <dbReference type="NCBI Taxonomy" id="1745969"/>
    <lineage>
        <taxon>Eukaryota</taxon>
        <taxon>Fungi</taxon>
        <taxon>Dikarya</taxon>
        <taxon>Basidiomycota</taxon>
        <taxon>Agaricomycotina</taxon>
        <taxon>Agaricomycetes</taxon>
        <taxon>Agaricomycetidae</taxon>
        <taxon>Agaricales</taxon>
        <taxon>Marasmiineae</taxon>
        <taxon>Mycenaceae</taxon>
        <taxon>Mycena</taxon>
    </lineage>
</organism>
<accession>A0AAD6TBB6</accession>
<evidence type="ECO:0000313" key="1">
    <source>
        <dbReference type="EMBL" id="KAJ7042512.1"/>
    </source>
</evidence>
<keyword evidence="2" id="KW-1185">Reference proteome</keyword>
<sequence length="84" mass="9641">MLLDAALEAHAWASARPFHETDMATEMYEKQIMQVQQQESEQGMLARPLNPPSFFSLVFEKTRQRLNEFVARMRSALAALTEVV</sequence>
<dbReference type="EMBL" id="JARJCM010000012">
    <property type="protein sequence ID" value="KAJ7042512.1"/>
    <property type="molecule type" value="Genomic_DNA"/>
</dbReference>